<keyword evidence="3" id="KW-1185">Reference proteome</keyword>
<sequence>MSQTDCPPSTSNVAPSQELVRCLDCSQPRFFKGQRGLKIHYGKQHRQPSSTQPPPPPAHVPTDHNHSWPAGGGLWKQLAELKSTCPVVARIPRGARNIYIY</sequence>
<name>A0ABQ7R7A8_PLUXY</name>
<feature type="compositionally biased region" description="Basic residues" evidence="1">
    <location>
        <begin position="36"/>
        <end position="46"/>
    </location>
</feature>
<feature type="region of interest" description="Disordered" evidence="1">
    <location>
        <begin position="36"/>
        <end position="72"/>
    </location>
</feature>
<protein>
    <recommendedName>
        <fullName evidence="4">C2H2-type domain-containing protein</fullName>
    </recommendedName>
</protein>
<proteinExistence type="predicted"/>
<gene>
    <name evidence="2" type="ORF">JYU34_000209</name>
</gene>
<evidence type="ECO:0008006" key="4">
    <source>
        <dbReference type="Google" id="ProtNLM"/>
    </source>
</evidence>
<dbReference type="EMBL" id="JAHIBW010000001">
    <property type="protein sequence ID" value="KAG7313123.1"/>
    <property type="molecule type" value="Genomic_DNA"/>
</dbReference>
<reference evidence="2 3" key="1">
    <citation type="submission" date="2021-06" db="EMBL/GenBank/DDBJ databases">
        <title>A haploid diamondback moth (Plutella xylostella L.) genome assembly resolves 31 chromosomes and identifies a diamide resistance mutation.</title>
        <authorList>
            <person name="Ward C.M."/>
            <person name="Perry K.D."/>
            <person name="Baker G."/>
            <person name="Powis K."/>
            <person name="Heckel D.G."/>
            <person name="Baxter S.W."/>
        </authorList>
    </citation>
    <scope>NUCLEOTIDE SEQUENCE [LARGE SCALE GENOMIC DNA]</scope>
    <source>
        <strain evidence="2 3">LV</strain>
        <tissue evidence="2">Single pupa</tissue>
    </source>
</reference>
<organism evidence="2 3">
    <name type="scientific">Plutella xylostella</name>
    <name type="common">Diamondback moth</name>
    <name type="synonym">Plutella maculipennis</name>
    <dbReference type="NCBI Taxonomy" id="51655"/>
    <lineage>
        <taxon>Eukaryota</taxon>
        <taxon>Metazoa</taxon>
        <taxon>Ecdysozoa</taxon>
        <taxon>Arthropoda</taxon>
        <taxon>Hexapoda</taxon>
        <taxon>Insecta</taxon>
        <taxon>Pterygota</taxon>
        <taxon>Neoptera</taxon>
        <taxon>Endopterygota</taxon>
        <taxon>Lepidoptera</taxon>
        <taxon>Glossata</taxon>
        <taxon>Ditrysia</taxon>
        <taxon>Yponomeutoidea</taxon>
        <taxon>Plutellidae</taxon>
        <taxon>Plutella</taxon>
    </lineage>
</organism>
<evidence type="ECO:0000313" key="3">
    <source>
        <dbReference type="Proteomes" id="UP000823941"/>
    </source>
</evidence>
<comment type="caution">
    <text evidence="2">The sequence shown here is derived from an EMBL/GenBank/DDBJ whole genome shotgun (WGS) entry which is preliminary data.</text>
</comment>
<evidence type="ECO:0000313" key="2">
    <source>
        <dbReference type="EMBL" id="KAG7313123.1"/>
    </source>
</evidence>
<dbReference type="Proteomes" id="UP000823941">
    <property type="component" value="Chromosome 1"/>
</dbReference>
<evidence type="ECO:0000256" key="1">
    <source>
        <dbReference type="SAM" id="MobiDB-lite"/>
    </source>
</evidence>
<accession>A0ABQ7R7A8</accession>